<dbReference type="RefSeq" id="WP_078982068.1">
    <property type="nucleotide sequence ID" value="NZ_MWQN01000004.1"/>
</dbReference>
<reference evidence="3 4" key="1">
    <citation type="submission" date="2017-03" db="EMBL/GenBank/DDBJ databases">
        <title>Draft genome sequence of Streptomyces scabrisporus NF3, endophyte isolated from Amphipterygium adstringens.</title>
        <authorList>
            <person name="Vazquez M."/>
            <person name="Ceapa C.D."/>
            <person name="Rodriguez Luna D."/>
            <person name="Sanchez Esquivel S."/>
        </authorList>
    </citation>
    <scope>NUCLEOTIDE SEQUENCE [LARGE SCALE GENOMIC DNA]</scope>
    <source>
        <strain evidence="3 4">NF3</strain>
    </source>
</reference>
<protein>
    <submittedName>
        <fullName evidence="3">MerR family transcriptional regulator</fullName>
    </submittedName>
</protein>
<name>A0A1T3NKD2_9ACTN</name>
<dbReference type="Pfam" id="PF13411">
    <property type="entry name" value="MerR_1"/>
    <property type="match status" value="1"/>
</dbReference>
<dbReference type="PROSITE" id="PS50937">
    <property type="entry name" value="HTH_MERR_2"/>
    <property type="match status" value="1"/>
</dbReference>
<dbReference type="GO" id="GO:0003700">
    <property type="term" value="F:DNA-binding transcription factor activity"/>
    <property type="evidence" value="ECO:0007669"/>
    <property type="project" value="InterPro"/>
</dbReference>
<dbReference type="CDD" id="cd00592">
    <property type="entry name" value="HTH_MerR-like"/>
    <property type="match status" value="1"/>
</dbReference>
<dbReference type="STRING" id="159449.B4N89_43075"/>
<proteinExistence type="predicted"/>
<organism evidence="3 4">
    <name type="scientific">Embleya scabrispora</name>
    <dbReference type="NCBI Taxonomy" id="159449"/>
    <lineage>
        <taxon>Bacteria</taxon>
        <taxon>Bacillati</taxon>
        <taxon>Actinomycetota</taxon>
        <taxon>Actinomycetes</taxon>
        <taxon>Kitasatosporales</taxon>
        <taxon>Streptomycetaceae</taxon>
        <taxon>Embleya</taxon>
    </lineage>
</organism>
<accession>A0A1T3NKD2</accession>
<keyword evidence="1" id="KW-0238">DNA-binding</keyword>
<dbReference type="Proteomes" id="UP000190037">
    <property type="component" value="Unassembled WGS sequence"/>
</dbReference>
<dbReference type="SUPFAM" id="SSF46955">
    <property type="entry name" value="Putative DNA-binding domain"/>
    <property type="match status" value="1"/>
</dbReference>
<dbReference type="PANTHER" id="PTHR30204">
    <property type="entry name" value="REDOX-CYCLING DRUG-SENSING TRANSCRIPTIONAL ACTIVATOR SOXR"/>
    <property type="match status" value="1"/>
</dbReference>
<dbReference type="PANTHER" id="PTHR30204:SF97">
    <property type="entry name" value="MERR FAMILY REGULATORY PROTEIN"/>
    <property type="match status" value="1"/>
</dbReference>
<dbReference type="AlphaFoldDB" id="A0A1T3NKD2"/>
<keyword evidence="4" id="KW-1185">Reference proteome</keyword>
<comment type="caution">
    <text evidence="3">The sequence shown here is derived from an EMBL/GenBank/DDBJ whole genome shotgun (WGS) entry which is preliminary data.</text>
</comment>
<dbReference type="OrthoDB" id="9802039at2"/>
<sequence length="139" mass="16015">MRDTLVAVGDVADRFDLPISTLHYWERRGLITPHRRAGRRYYDAEHLYRIALIRLWRDTGLMSLDEIAAVLAGRTATHNWRDTVTSRITAIEAQLNQLDTARGYLSYMLECTRDNPAADCLQFRAEVLVPAPKHRPTHD</sequence>
<dbReference type="Gene3D" id="1.10.1660.10">
    <property type="match status" value="1"/>
</dbReference>
<evidence type="ECO:0000256" key="1">
    <source>
        <dbReference type="ARBA" id="ARBA00023125"/>
    </source>
</evidence>
<dbReference type="InterPro" id="IPR000551">
    <property type="entry name" value="MerR-type_HTH_dom"/>
</dbReference>
<evidence type="ECO:0000313" key="4">
    <source>
        <dbReference type="Proteomes" id="UP000190037"/>
    </source>
</evidence>
<gene>
    <name evidence="3" type="ORF">B4N89_43075</name>
</gene>
<evidence type="ECO:0000259" key="2">
    <source>
        <dbReference type="PROSITE" id="PS50937"/>
    </source>
</evidence>
<dbReference type="InterPro" id="IPR009061">
    <property type="entry name" value="DNA-bd_dom_put_sf"/>
</dbReference>
<dbReference type="InterPro" id="IPR047057">
    <property type="entry name" value="MerR_fam"/>
</dbReference>
<evidence type="ECO:0000313" key="3">
    <source>
        <dbReference type="EMBL" id="OPC77309.1"/>
    </source>
</evidence>
<dbReference type="EMBL" id="MWQN01000004">
    <property type="protein sequence ID" value="OPC77309.1"/>
    <property type="molecule type" value="Genomic_DNA"/>
</dbReference>
<feature type="domain" description="HTH merR-type" evidence="2">
    <location>
        <begin position="8"/>
        <end position="73"/>
    </location>
</feature>
<dbReference type="SMART" id="SM00422">
    <property type="entry name" value="HTH_MERR"/>
    <property type="match status" value="1"/>
</dbReference>
<dbReference type="GO" id="GO:0003677">
    <property type="term" value="F:DNA binding"/>
    <property type="evidence" value="ECO:0007669"/>
    <property type="project" value="UniProtKB-KW"/>
</dbReference>